<evidence type="ECO:0000259" key="6">
    <source>
        <dbReference type="PROSITE" id="PS51471"/>
    </source>
</evidence>
<proteinExistence type="predicted"/>
<gene>
    <name evidence="7" type="ORF">SKUL_46</name>
</gene>
<dbReference type="InterPro" id="IPR005123">
    <property type="entry name" value="Oxoglu/Fe-dep_dioxygenase_dom"/>
</dbReference>
<evidence type="ECO:0000313" key="7">
    <source>
        <dbReference type="EMBL" id="ARV77145.1"/>
    </source>
</evidence>
<name>A0A1Y0SX99_9CAUD</name>
<evidence type="ECO:0000313" key="8">
    <source>
        <dbReference type="Proteomes" id="UP000221845"/>
    </source>
</evidence>
<feature type="domain" description="Fe2OG dioxygenase" evidence="6">
    <location>
        <begin position="144"/>
        <end position="236"/>
    </location>
</feature>
<keyword evidence="4" id="KW-0560">Oxidoreductase</keyword>
<evidence type="ECO:0000256" key="3">
    <source>
        <dbReference type="ARBA" id="ARBA00022964"/>
    </source>
</evidence>
<dbReference type="GO" id="GO:0016705">
    <property type="term" value="F:oxidoreductase activity, acting on paired donors, with incorporation or reduction of molecular oxygen"/>
    <property type="evidence" value="ECO:0007669"/>
    <property type="project" value="InterPro"/>
</dbReference>
<reference evidence="7 8" key="1">
    <citation type="submission" date="2017-05" db="EMBL/GenBank/DDBJ databases">
        <authorList>
            <person name="Song R."/>
            <person name="Chenine A.L."/>
            <person name="Ruprecht R.M."/>
        </authorList>
    </citation>
    <scope>NUCLEOTIDE SEQUENCE [LARGE SCALE GENOMIC DNA]</scope>
</reference>
<dbReference type="SMART" id="SM00702">
    <property type="entry name" value="P4Hc"/>
    <property type="match status" value="1"/>
</dbReference>
<dbReference type="Proteomes" id="UP000221845">
    <property type="component" value="Segment"/>
</dbReference>
<keyword evidence="2" id="KW-0479">Metal-binding</keyword>
<evidence type="ECO:0000256" key="2">
    <source>
        <dbReference type="ARBA" id="ARBA00022723"/>
    </source>
</evidence>
<keyword evidence="8" id="KW-1185">Reference proteome</keyword>
<dbReference type="GO" id="GO:0051213">
    <property type="term" value="F:dioxygenase activity"/>
    <property type="evidence" value="ECO:0007669"/>
    <property type="project" value="UniProtKB-KW"/>
</dbReference>
<dbReference type="Gene3D" id="2.60.120.620">
    <property type="entry name" value="q2cbj1_9rhob like domain"/>
    <property type="match status" value="1"/>
</dbReference>
<accession>A0A1Y0SX99</accession>
<comment type="cofactor">
    <cofactor evidence="1">
        <name>L-ascorbate</name>
        <dbReference type="ChEBI" id="CHEBI:38290"/>
    </cofactor>
</comment>
<organism evidence="7 8">
    <name type="scientific">Pseudomonas phage Skulduggery</name>
    <dbReference type="NCBI Taxonomy" id="2006671"/>
    <lineage>
        <taxon>Viruses</taxon>
        <taxon>Duplodnaviria</taxon>
        <taxon>Heunggongvirae</taxon>
        <taxon>Uroviricota</taxon>
        <taxon>Caudoviricetes</taxon>
        <taxon>Skulduggeryvirus</taxon>
        <taxon>Skulduggeryvirus skulduggery</taxon>
    </lineage>
</organism>
<keyword evidence="3" id="KW-0223">Dioxygenase</keyword>
<protein>
    <recommendedName>
        <fullName evidence="6">Fe2OG dioxygenase domain-containing protein</fullName>
    </recommendedName>
</protein>
<dbReference type="PROSITE" id="PS51471">
    <property type="entry name" value="FE2OG_OXY"/>
    <property type="match status" value="1"/>
</dbReference>
<evidence type="ECO:0000256" key="1">
    <source>
        <dbReference type="ARBA" id="ARBA00001961"/>
    </source>
</evidence>
<dbReference type="EMBL" id="MF042361">
    <property type="protein sequence ID" value="ARV77145.1"/>
    <property type="molecule type" value="Genomic_DNA"/>
</dbReference>
<evidence type="ECO:0000256" key="5">
    <source>
        <dbReference type="ARBA" id="ARBA00023004"/>
    </source>
</evidence>
<dbReference type="InterPro" id="IPR006620">
    <property type="entry name" value="Pro_4_hyd_alph"/>
</dbReference>
<dbReference type="GO" id="GO:0031418">
    <property type="term" value="F:L-ascorbic acid binding"/>
    <property type="evidence" value="ECO:0007669"/>
    <property type="project" value="InterPro"/>
</dbReference>
<keyword evidence="5" id="KW-0408">Iron</keyword>
<sequence length="242" mass="27271">MHMLKLLHPEFAYHAPRLLEIIAAARELNPEPDQLAALIDEDEQWLESYGWAMTIIGTQRVTTSAGCVYAVPFLNEGACDALVQLAARLEAEHGYRPNAAEERDYQIPEIVVKHYDKGAYAELRGLLEYLNIWFQFVYYTAPNFITSIQFTKYEPSDTPRGNWHHDRDSDFTAVVSLAPELHEGGGTDVRLTPTAAHRVPKLPKGFALLFNGKQVQHRGAPVESGTRHLLTFWLDSQGTDPV</sequence>
<evidence type="ECO:0000256" key="4">
    <source>
        <dbReference type="ARBA" id="ARBA00023002"/>
    </source>
</evidence>
<dbReference type="GO" id="GO:0005506">
    <property type="term" value="F:iron ion binding"/>
    <property type="evidence" value="ECO:0007669"/>
    <property type="project" value="InterPro"/>
</dbReference>